<dbReference type="Proteomes" id="UP000297149">
    <property type="component" value="Chromosome"/>
</dbReference>
<dbReference type="Pfam" id="PF09697">
    <property type="entry name" value="Porph_ging"/>
    <property type="match status" value="1"/>
</dbReference>
<dbReference type="KEGG" id="ddb:E7747_01510"/>
<dbReference type="PROSITE" id="PS51257">
    <property type="entry name" value="PROKAR_LIPOPROTEIN"/>
    <property type="match status" value="1"/>
</dbReference>
<sequence length="301" mass="34354">MKTIRIITIFLAICIALGACANSSPKAPRRAKNKKEYPRAEIMVSYLCHEEHLKTDAKAYTAEYQMILLANGTESKFYNAKCEYIDSLRSTPSGKRMYREIFSNISRKYAETGVFDDSALPENRMFIFKSRNDSITSLFDRNGSSSAHYYTEPLGGMQWQIVDSTRMILGYECVMAETDFRGRHWTAWFAPEIPLQDGPWKLCGLPGLILEAADSTGQHSFTADGIESSDMEMTPVYNMESYEKVSRIEMLAAQREFLLKGDTMSRMLIQNAPDGSKIDMPEPEYEKNPDLHIDFLETDYH</sequence>
<dbReference type="AlphaFoldDB" id="A0A4P7VZT3"/>
<evidence type="ECO:0000313" key="2">
    <source>
        <dbReference type="EMBL" id="QCD41096.1"/>
    </source>
</evidence>
<proteinExistence type="predicted"/>
<dbReference type="EMBL" id="CP039396">
    <property type="protein sequence ID" value="QCD41096.1"/>
    <property type="molecule type" value="Genomic_DNA"/>
</dbReference>
<gene>
    <name evidence="2" type="ORF">E7747_01510</name>
</gene>
<evidence type="ECO:0000256" key="1">
    <source>
        <dbReference type="SAM" id="SignalP"/>
    </source>
</evidence>
<protein>
    <submittedName>
        <fullName evidence="2">GLPGLI family protein</fullName>
    </submittedName>
</protein>
<accession>A0A4P7VZT3</accession>
<feature type="signal peptide" evidence="1">
    <location>
        <begin position="1"/>
        <end position="21"/>
    </location>
</feature>
<organism evidence="2 3">
    <name type="scientific">Duncaniella dubosii</name>
    <dbReference type="NCBI Taxonomy" id="2518971"/>
    <lineage>
        <taxon>Bacteria</taxon>
        <taxon>Pseudomonadati</taxon>
        <taxon>Bacteroidota</taxon>
        <taxon>Bacteroidia</taxon>
        <taxon>Bacteroidales</taxon>
        <taxon>Muribaculaceae</taxon>
        <taxon>Duncaniella</taxon>
    </lineage>
</organism>
<evidence type="ECO:0000313" key="3">
    <source>
        <dbReference type="Proteomes" id="UP000297149"/>
    </source>
</evidence>
<dbReference type="NCBIfam" id="TIGR01200">
    <property type="entry name" value="GLPGLI"/>
    <property type="match status" value="1"/>
</dbReference>
<dbReference type="RefSeq" id="WP_136413672.1">
    <property type="nucleotide sequence ID" value="NZ_CAXHQF010000015.1"/>
</dbReference>
<name>A0A4P7VZT3_9BACT</name>
<keyword evidence="3" id="KW-1185">Reference proteome</keyword>
<dbReference type="InterPro" id="IPR005901">
    <property type="entry name" value="GLPGLI"/>
</dbReference>
<feature type="chain" id="PRO_5020232752" evidence="1">
    <location>
        <begin position="22"/>
        <end position="301"/>
    </location>
</feature>
<reference evidence="3" key="1">
    <citation type="submission" date="2019-02" db="EMBL/GenBank/DDBJ databases">
        <title>Isolation and identification of novel species under the genus Muribaculum.</title>
        <authorList>
            <person name="Miyake S."/>
            <person name="Ding Y."/>
            <person name="Low A."/>
            <person name="Soh M."/>
            <person name="Seedorf H."/>
        </authorList>
    </citation>
    <scope>NUCLEOTIDE SEQUENCE [LARGE SCALE GENOMIC DNA]</scope>
    <source>
        <strain evidence="3">H5</strain>
    </source>
</reference>
<keyword evidence="1" id="KW-0732">Signal</keyword>